<dbReference type="PANTHER" id="PTHR47099:SF1">
    <property type="entry name" value="METHYLCOBAMIDE:COM METHYLTRANSFERASE MTBA"/>
    <property type="match status" value="1"/>
</dbReference>
<comment type="caution">
    <text evidence="3">The sequence shown here is derived from an EMBL/GenBank/DDBJ whole genome shotgun (WGS) entry which is preliminary data.</text>
</comment>
<sequence>PTDESRYKSSKKLIEEYGKEYAIMGVIVCTIFETATALRGMDKIMMDFFTNEGLANRILDIGFNYHLYAGKRLAELNVDIIWTGDDMGGQNGMLISPKLWRKYFKPRMAKLYSELKKINPNLKIAYHSDGNIYPIIGELIEIGLDILNPIQPKCMDPYYLKKRYGKNLSLWGSIDIQRTLPFGTIEEVTSEVKERIKNLGPGGGFIISPTHHVQIDTSLENFFAFWNAAEKYGRYPINI</sequence>
<dbReference type="GO" id="GO:0004853">
    <property type="term" value="F:uroporphyrinogen decarboxylase activity"/>
    <property type="evidence" value="ECO:0007669"/>
    <property type="project" value="InterPro"/>
</dbReference>
<feature type="transmembrane region" description="Helical" evidence="1">
    <location>
        <begin position="20"/>
        <end position="38"/>
    </location>
</feature>
<feature type="non-terminal residue" evidence="3">
    <location>
        <position position="1"/>
    </location>
</feature>
<feature type="domain" description="Uroporphyrinogen decarboxylase (URO-D)" evidence="2">
    <location>
        <begin position="7"/>
        <end position="232"/>
    </location>
</feature>
<dbReference type="InterPro" id="IPR038071">
    <property type="entry name" value="UROD/MetE-like_sf"/>
</dbReference>
<dbReference type="GO" id="GO:0006779">
    <property type="term" value="P:porphyrin-containing compound biosynthetic process"/>
    <property type="evidence" value="ECO:0007669"/>
    <property type="project" value="InterPro"/>
</dbReference>
<name>X1EMQ2_9ZZZZ</name>
<evidence type="ECO:0000313" key="3">
    <source>
        <dbReference type="EMBL" id="GAH09928.1"/>
    </source>
</evidence>
<organism evidence="3">
    <name type="scientific">marine sediment metagenome</name>
    <dbReference type="NCBI Taxonomy" id="412755"/>
    <lineage>
        <taxon>unclassified sequences</taxon>
        <taxon>metagenomes</taxon>
        <taxon>ecological metagenomes</taxon>
    </lineage>
</organism>
<dbReference type="AlphaFoldDB" id="X1EMQ2"/>
<dbReference type="PANTHER" id="PTHR47099">
    <property type="entry name" value="METHYLCOBAMIDE:COM METHYLTRANSFERASE MTBA"/>
    <property type="match status" value="1"/>
</dbReference>
<evidence type="ECO:0000256" key="1">
    <source>
        <dbReference type="SAM" id="Phobius"/>
    </source>
</evidence>
<dbReference type="InterPro" id="IPR000257">
    <property type="entry name" value="Uroporphyrinogen_deCOase"/>
</dbReference>
<reference evidence="3" key="1">
    <citation type="journal article" date="2014" name="Front. Microbiol.">
        <title>High frequency of phylogenetically diverse reductive dehalogenase-homologous genes in deep subseafloor sedimentary metagenomes.</title>
        <authorList>
            <person name="Kawai M."/>
            <person name="Futagami T."/>
            <person name="Toyoda A."/>
            <person name="Takaki Y."/>
            <person name="Nishi S."/>
            <person name="Hori S."/>
            <person name="Arai W."/>
            <person name="Tsubouchi T."/>
            <person name="Morono Y."/>
            <person name="Uchiyama I."/>
            <person name="Ito T."/>
            <person name="Fujiyama A."/>
            <person name="Inagaki F."/>
            <person name="Takami H."/>
        </authorList>
    </citation>
    <scope>NUCLEOTIDE SEQUENCE</scope>
    <source>
        <strain evidence="3">Expedition CK06-06</strain>
    </source>
</reference>
<dbReference type="InterPro" id="IPR052024">
    <property type="entry name" value="Methanogen_methyltrans"/>
</dbReference>
<dbReference type="SUPFAM" id="SSF51726">
    <property type="entry name" value="UROD/MetE-like"/>
    <property type="match status" value="1"/>
</dbReference>
<evidence type="ECO:0000259" key="2">
    <source>
        <dbReference type="Pfam" id="PF01208"/>
    </source>
</evidence>
<protein>
    <recommendedName>
        <fullName evidence="2">Uroporphyrinogen decarboxylase (URO-D) domain-containing protein</fullName>
    </recommendedName>
</protein>
<keyword evidence="1" id="KW-1133">Transmembrane helix</keyword>
<dbReference type="Pfam" id="PF01208">
    <property type="entry name" value="URO-D"/>
    <property type="match status" value="1"/>
</dbReference>
<accession>X1EMQ2</accession>
<proteinExistence type="predicted"/>
<dbReference type="Gene3D" id="3.20.20.210">
    <property type="match status" value="1"/>
</dbReference>
<keyword evidence="1" id="KW-0472">Membrane</keyword>
<gene>
    <name evidence="3" type="ORF">S01H4_52072</name>
</gene>
<dbReference type="EMBL" id="BART01029710">
    <property type="protein sequence ID" value="GAH09928.1"/>
    <property type="molecule type" value="Genomic_DNA"/>
</dbReference>
<keyword evidence="1" id="KW-0812">Transmembrane</keyword>